<dbReference type="AlphaFoldDB" id="A0A2N3LFB1"/>
<dbReference type="EMBL" id="PIQO01000020">
    <property type="protein sequence ID" value="PKR83247.1"/>
    <property type="molecule type" value="Genomic_DNA"/>
</dbReference>
<evidence type="ECO:0000313" key="2">
    <source>
        <dbReference type="Proteomes" id="UP000233440"/>
    </source>
</evidence>
<name>A0A2N3LFB1_9BACI</name>
<comment type="caution">
    <text evidence="1">The sequence shown here is derived from an EMBL/GenBank/DDBJ whole genome shotgun (WGS) entry which is preliminary data.</text>
</comment>
<dbReference type="Proteomes" id="UP000233440">
    <property type="component" value="Unassembled WGS sequence"/>
</dbReference>
<reference evidence="1 2" key="1">
    <citation type="submission" date="2017-11" db="EMBL/GenBank/DDBJ databases">
        <title>Bacillus camelliae sp. nov., isolated from pu'er tea.</title>
        <authorList>
            <person name="Niu L."/>
        </authorList>
    </citation>
    <scope>NUCLEOTIDE SEQUENCE [LARGE SCALE GENOMIC DNA]</scope>
    <source>
        <strain evidence="1 2">7578-1</strain>
    </source>
</reference>
<protein>
    <submittedName>
        <fullName evidence="1">Uncharacterized protein</fullName>
    </submittedName>
</protein>
<accession>A0A2N3LFB1</accession>
<gene>
    <name evidence="1" type="ORF">CWO92_19785</name>
</gene>
<keyword evidence="2" id="KW-1185">Reference proteome</keyword>
<organism evidence="1 2">
    <name type="scientific">Heyndrickxia camelliae</name>
    <dbReference type="NCBI Taxonomy" id="1707093"/>
    <lineage>
        <taxon>Bacteria</taxon>
        <taxon>Bacillati</taxon>
        <taxon>Bacillota</taxon>
        <taxon>Bacilli</taxon>
        <taxon>Bacillales</taxon>
        <taxon>Bacillaceae</taxon>
        <taxon>Heyndrickxia</taxon>
    </lineage>
</organism>
<evidence type="ECO:0000313" key="1">
    <source>
        <dbReference type="EMBL" id="PKR83247.1"/>
    </source>
</evidence>
<proteinExistence type="predicted"/>
<sequence>MKRNGNFHIFKEKLQLNDYITIEKVENDQTIDIVAHLKKQPFFDINNDYLGTRNLNILLIRNNRKSKLNNIPVLELGKEFQLKVLYENFNDKYKDLMKSNHHLHHILNKASTDKEKDFIQEAINLSDQIVETAKNKAQESFDCYIDYIRILVFLTLY</sequence>